<keyword evidence="9" id="KW-1185">Reference proteome</keyword>
<dbReference type="PANTHER" id="PTHR43229">
    <property type="entry name" value="NODULATION PROTEIN J"/>
    <property type="match status" value="1"/>
</dbReference>
<dbReference type="PIRSF" id="PIRSF006648">
    <property type="entry name" value="DrrB"/>
    <property type="match status" value="1"/>
</dbReference>
<organism evidence="8 9">
    <name type="scientific">Pseudonocardia endophytica</name>
    <dbReference type="NCBI Taxonomy" id="401976"/>
    <lineage>
        <taxon>Bacteria</taxon>
        <taxon>Bacillati</taxon>
        <taxon>Actinomycetota</taxon>
        <taxon>Actinomycetes</taxon>
        <taxon>Pseudonocardiales</taxon>
        <taxon>Pseudonocardiaceae</taxon>
        <taxon>Pseudonocardia</taxon>
    </lineage>
</organism>
<accession>A0A4V2PHW5</accession>
<feature type="transmembrane region" description="Helical" evidence="6">
    <location>
        <begin position="105"/>
        <end position="131"/>
    </location>
</feature>
<dbReference type="Proteomes" id="UP000295560">
    <property type="component" value="Unassembled WGS sequence"/>
</dbReference>
<feature type="transmembrane region" description="Helical" evidence="6">
    <location>
        <begin position="63"/>
        <end position="84"/>
    </location>
</feature>
<reference evidence="8 9" key="1">
    <citation type="submission" date="2019-03" db="EMBL/GenBank/DDBJ databases">
        <title>Sequencing the genomes of 1000 actinobacteria strains.</title>
        <authorList>
            <person name="Klenk H.-P."/>
        </authorList>
    </citation>
    <scope>NUCLEOTIDE SEQUENCE [LARGE SCALE GENOMIC DNA]</scope>
    <source>
        <strain evidence="8 9">DSM 44969</strain>
    </source>
</reference>
<comment type="subcellular location">
    <subcellularLocation>
        <location evidence="6">Cell membrane</location>
        <topology evidence="6">Multi-pass membrane protein</topology>
    </subcellularLocation>
    <subcellularLocation>
        <location evidence="1">Membrane</location>
        <topology evidence="1">Multi-pass membrane protein</topology>
    </subcellularLocation>
</comment>
<dbReference type="Pfam" id="PF01061">
    <property type="entry name" value="ABC2_membrane"/>
    <property type="match status" value="1"/>
</dbReference>
<dbReference type="GO" id="GO:0140359">
    <property type="term" value="F:ABC-type transporter activity"/>
    <property type="evidence" value="ECO:0007669"/>
    <property type="project" value="InterPro"/>
</dbReference>
<dbReference type="InterPro" id="IPR000412">
    <property type="entry name" value="ABC_2_transport"/>
</dbReference>
<dbReference type="RefSeq" id="WP_132431073.1">
    <property type="nucleotide sequence ID" value="NZ_SMFZ01000002.1"/>
</dbReference>
<name>A0A4V2PHW5_PSEEN</name>
<keyword evidence="5" id="KW-0046">Antibiotic resistance</keyword>
<keyword evidence="6" id="KW-1003">Cell membrane</keyword>
<keyword evidence="2 6" id="KW-0812">Transmembrane</keyword>
<dbReference type="InterPro" id="IPR051784">
    <property type="entry name" value="Nod_factor_ABC_transporter"/>
</dbReference>
<dbReference type="GO" id="GO:0046677">
    <property type="term" value="P:response to antibiotic"/>
    <property type="evidence" value="ECO:0007669"/>
    <property type="project" value="UniProtKB-KW"/>
</dbReference>
<sequence>MSVDRADVTDTLHRSRVLIRHNVALVLRDVYPVASYLVMPMVLMLVLRPLYVNALDDGLMQVVVGPVVMVSVLSLHLVGNLVVVEREWGTWDRLRGSRASIVEMMLGKAVPAGLLLLAQLVVPFAFGYLVIGLPLPAAPVQLFGAMLLWTACLLSLGYAVAAVVRSRAQMGAVADIGALLLSALGGALLPVGLMPGWAQVLAHVSPGYWAIALMRAASDGDVHAALLPAVVLLVITVVVGAFAAQRFSRRRDHSFAL</sequence>
<evidence type="ECO:0000256" key="6">
    <source>
        <dbReference type="RuleBase" id="RU361157"/>
    </source>
</evidence>
<dbReference type="InterPro" id="IPR047817">
    <property type="entry name" value="ABC2_TM_bact-type"/>
</dbReference>
<feature type="transmembrane region" description="Helical" evidence="6">
    <location>
        <begin position="30"/>
        <end position="51"/>
    </location>
</feature>
<evidence type="ECO:0000256" key="5">
    <source>
        <dbReference type="ARBA" id="ARBA00023251"/>
    </source>
</evidence>
<feature type="transmembrane region" description="Helical" evidence="6">
    <location>
        <begin position="222"/>
        <end position="244"/>
    </location>
</feature>
<evidence type="ECO:0000313" key="9">
    <source>
        <dbReference type="Proteomes" id="UP000295560"/>
    </source>
</evidence>
<dbReference type="PANTHER" id="PTHR43229:SF3">
    <property type="entry name" value="ABC-TYPE MULTIDRUG TRANSPORT SYSTEM, PERMEASE COMPONENT"/>
    <property type="match status" value="1"/>
</dbReference>
<evidence type="ECO:0000313" key="8">
    <source>
        <dbReference type="EMBL" id="TCK22306.1"/>
    </source>
</evidence>
<keyword evidence="4 6" id="KW-0472">Membrane</keyword>
<keyword evidence="6" id="KW-0813">Transport</keyword>
<dbReference type="AlphaFoldDB" id="A0A4V2PHW5"/>
<evidence type="ECO:0000259" key="7">
    <source>
        <dbReference type="PROSITE" id="PS51012"/>
    </source>
</evidence>
<feature type="domain" description="ABC transmembrane type-2" evidence="7">
    <location>
        <begin position="23"/>
        <end position="250"/>
    </location>
</feature>
<proteinExistence type="inferred from homology"/>
<keyword evidence="3 6" id="KW-1133">Transmembrane helix</keyword>
<feature type="transmembrane region" description="Helical" evidence="6">
    <location>
        <begin position="176"/>
        <end position="202"/>
    </location>
</feature>
<dbReference type="GO" id="GO:0043190">
    <property type="term" value="C:ATP-binding cassette (ABC) transporter complex"/>
    <property type="evidence" value="ECO:0007669"/>
    <property type="project" value="InterPro"/>
</dbReference>
<comment type="caution">
    <text evidence="8">The sequence shown here is derived from an EMBL/GenBank/DDBJ whole genome shotgun (WGS) entry which is preliminary data.</text>
</comment>
<comment type="similarity">
    <text evidence="6">Belongs to the ABC-2 integral membrane protein family.</text>
</comment>
<evidence type="ECO:0000256" key="4">
    <source>
        <dbReference type="ARBA" id="ARBA00023136"/>
    </source>
</evidence>
<feature type="transmembrane region" description="Helical" evidence="6">
    <location>
        <begin position="143"/>
        <end position="164"/>
    </location>
</feature>
<protein>
    <recommendedName>
        <fullName evidence="6">Transport permease protein</fullName>
    </recommendedName>
</protein>
<gene>
    <name evidence="8" type="ORF">EV378_6307</name>
</gene>
<evidence type="ECO:0000256" key="3">
    <source>
        <dbReference type="ARBA" id="ARBA00022989"/>
    </source>
</evidence>
<dbReference type="EMBL" id="SMFZ01000002">
    <property type="protein sequence ID" value="TCK22306.1"/>
    <property type="molecule type" value="Genomic_DNA"/>
</dbReference>
<dbReference type="PROSITE" id="PS51012">
    <property type="entry name" value="ABC_TM2"/>
    <property type="match status" value="1"/>
</dbReference>
<dbReference type="OrthoDB" id="4526018at2"/>
<evidence type="ECO:0000256" key="2">
    <source>
        <dbReference type="ARBA" id="ARBA00022692"/>
    </source>
</evidence>
<dbReference type="InterPro" id="IPR013525">
    <property type="entry name" value="ABC2_TM"/>
</dbReference>
<evidence type="ECO:0000256" key="1">
    <source>
        <dbReference type="ARBA" id="ARBA00004141"/>
    </source>
</evidence>